<keyword evidence="1" id="KW-0812">Transmembrane</keyword>
<dbReference type="AlphaFoldDB" id="B7P152"/>
<reference evidence="3" key="2">
    <citation type="submission" date="2020-05" db="UniProtKB">
        <authorList>
            <consortium name="EnsemblMetazoa"/>
        </authorList>
    </citation>
    <scope>IDENTIFICATION</scope>
    <source>
        <strain evidence="3">wikel</strain>
    </source>
</reference>
<evidence type="ECO:0000256" key="1">
    <source>
        <dbReference type="SAM" id="Phobius"/>
    </source>
</evidence>
<dbReference type="EMBL" id="DS614862">
    <property type="protein sequence ID" value="EEC00324.1"/>
    <property type="molecule type" value="Genomic_DNA"/>
</dbReference>
<dbReference type="HOGENOM" id="CLU_2006396_0_0_1"/>
<dbReference type="EMBL" id="ABJB010751220">
    <property type="status" value="NOT_ANNOTATED_CDS"/>
    <property type="molecule type" value="Genomic_DNA"/>
</dbReference>
<evidence type="ECO:0000313" key="3">
    <source>
        <dbReference type="EnsemblMetazoa" id="ISCW016471-PA"/>
    </source>
</evidence>
<dbReference type="VEuPathDB" id="VectorBase:ISCW016471"/>
<proteinExistence type="predicted"/>
<name>B7P152_IXOSC</name>
<accession>B7P152</accession>
<keyword evidence="4" id="KW-1185">Reference proteome</keyword>
<organism>
    <name type="scientific">Ixodes scapularis</name>
    <name type="common">Black-legged tick</name>
    <name type="synonym">Deer tick</name>
    <dbReference type="NCBI Taxonomy" id="6945"/>
    <lineage>
        <taxon>Eukaryota</taxon>
        <taxon>Metazoa</taxon>
        <taxon>Ecdysozoa</taxon>
        <taxon>Arthropoda</taxon>
        <taxon>Chelicerata</taxon>
        <taxon>Arachnida</taxon>
        <taxon>Acari</taxon>
        <taxon>Parasitiformes</taxon>
        <taxon>Ixodida</taxon>
        <taxon>Ixodoidea</taxon>
        <taxon>Ixodidae</taxon>
        <taxon>Ixodinae</taxon>
        <taxon>Ixodes</taxon>
    </lineage>
</organism>
<evidence type="ECO:0000313" key="2">
    <source>
        <dbReference type="EMBL" id="EEC00324.1"/>
    </source>
</evidence>
<dbReference type="EnsemblMetazoa" id="ISCW016471-RA">
    <property type="protein sequence ID" value="ISCW016471-PA"/>
    <property type="gene ID" value="ISCW016471"/>
</dbReference>
<dbReference type="Proteomes" id="UP000001555">
    <property type="component" value="Unassembled WGS sequence"/>
</dbReference>
<reference evidence="2 4" key="1">
    <citation type="submission" date="2008-03" db="EMBL/GenBank/DDBJ databases">
        <title>Annotation of Ixodes scapularis.</title>
        <authorList>
            <consortium name="Ixodes scapularis Genome Project Consortium"/>
            <person name="Caler E."/>
            <person name="Hannick L.I."/>
            <person name="Bidwell S."/>
            <person name="Joardar V."/>
            <person name="Thiagarajan M."/>
            <person name="Amedeo P."/>
            <person name="Galinsky K.J."/>
            <person name="Schobel S."/>
            <person name="Inman J."/>
            <person name="Hostetler J."/>
            <person name="Miller J."/>
            <person name="Hammond M."/>
            <person name="Megy K."/>
            <person name="Lawson D."/>
            <person name="Kodira C."/>
            <person name="Sutton G."/>
            <person name="Meyer J."/>
            <person name="Hill C.A."/>
            <person name="Birren B."/>
            <person name="Nene V."/>
            <person name="Collins F."/>
            <person name="Alarcon-Chaidez F."/>
            <person name="Wikel S."/>
            <person name="Strausberg R."/>
        </authorList>
    </citation>
    <scope>NUCLEOTIDE SEQUENCE [LARGE SCALE GENOMIC DNA]</scope>
    <source>
        <strain evidence="4">Wikel</strain>
        <strain evidence="2">Wikel colony</strain>
    </source>
</reference>
<keyword evidence="1" id="KW-1133">Transmembrane helix</keyword>
<feature type="transmembrane region" description="Helical" evidence="1">
    <location>
        <begin position="41"/>
        <end position="63"/>
    </location>
</feature>
<evidence type="ECO:0000313" key="4">
    <source>
        <dbReference type="Proteomes" id="UP000001555"/>
    </source>
</evidence>
<dbReference type="InParanoid" id="B7P152"/>
<dbReference type="VEuPathDB" id="VectorBase:ISCI016471"/>
<sequence length="124" mass="13964">MYKCSQVPHFIVSGKYYRESFANHCQFKFEVFSFISRSPKVLVTFLAVGSLSLSLSVSLNLFVSVDFVHWMQEGHGGACSLHSNFLFAPALYLHCSATFGRRFRGSVSSECPATLMQSMRLLHL</sequence>
<dbReference type="PaxDb" id="6945-B7P152"/>
<keyword evidence="1" id="KW-0472">Membrane</keyword>
<protein>
    <submittedName>
        <fullName evidence="2 3">Uncharacterized protein</fullName>
    </submittedName>
</protein>
<gene>
    <name evidence="2" type="ORF">IscW_ISCW016471</name>
</gene>